<keyword evidence="2" id="KW-1185">Reference proteome</keyword>
<gene>
    <name evidence="1" type="ORF">BaRGS_00039977</name>
</gene>
<feature type="non-terminal residue" evidence="1">
    <location>
        <position position="1"/>
    </location>
</feature>
<accession>A0ABD0J1I3</accession>
<dbReference type="Proteomes" id="UP001519460">
    <property type="component" value="Unassembled WGS sequence"/>
</dbReference>
<dbReference type="AlphaFoldDB" id="A0ABD0J1I3"/>
<feature type="non-terminal residue" evidence="1">
    <location>
        <position position="58"/>
    </location>
</feature>
<sequence>VIDLASLSDNKSFYFYTPASQGAEPSTPEPHQLQLTVEDQLMTATEVYSSHSFTKPKI</sequence>
<dbReference type="EMBL" id="JACVVK020000744">
    <property type="protein sequence ID" value="KAK7450211.1"/>
    <property type="molecule type" value="Genomic_DNA"/>
</dbReference>
<evidence type="ECO:0000313" key="1">
    <source>
        <dbReference type="EMBL" id="KAK7450211.1"/>
    </source>
</evidence>
<organism evidence="1 2">
    <name type="scientific">Batillaria attramentaria</name>
    <dbReference type="NCBI Taxonomy" id="370345"/>
    <lineage>
        <taxon>Eukaryota</taxon>
        <taxon>Metazoa</taxon>
        <taxon>Spiralia</taxon>
        <taxon>Lophotrochozoa</taxon>
        <taxon>Mollusca</taxon>
        <taxon>Gastropoda</taxon>
        <taxon>Caenogastropoda</taxon>
        <taxon>Sorbeoconcha</taxon>
        <taxon>Cerithioidea</taxon>
        <taxon>Batillariidae</taxon>
        <taxon>Batillaria</taxon>
    </lineage>
</organism>
<comment type="caution">
    <text evidence="1">The sequence shown here is derived from an EMBL/GenBank/DDBJ whole genome shotgun (WGS) entry which is preliminary data.</text>
</comment>
<reference evidence="1 2" key="1">
    <citation type="journal article" date="2023" name="Sci. Data">
        <title>Genome assembly of the Korean intertidal mud-creeper Batillaria attramentaria.</title>
        <authorList>
            <person name="Patra A.K."/>
            <person name="Ho P.T."/>
            <person name="Jun S."/>
            <person name="Lee S.J."/>
            <person name="Kim Y."/>
            <person name="Won Y.J."/>
        </authorList>
    </citation>
    <scope>NUCLEOTIDE SEQUENCE [LARGE SCALE GENOMIC DNA]</scope>
    <source>
        <strain evidence="1">Wonlab-2016</strain>
    </source>
</reference>
<evidence type="ECO:0000313" key="2">
    <source>
        <dbReference type="Proteomes" id="UP001519460"/>
    </source>
</evidence>
<protein>
    <submittedName>
        <fullName evidence="1">Uncharacterized protein</fullName>
    </submittedName>
</protein>
<name>A0ABD0J1I3_9CAEN</name>
<proteinExistence type="predicted"/>